<dbReference type="AlphaFoldDB" id="A0A1G6NFN5"/>
<dbReference type="Proteomes" id="UP000198528">
    <property type="component" value="Unassembled WGS sequence"/>
</dbReference>
<sequence length="395" mass="42975">MKLTVGLSDALRITRALRAQRVDLHCLPHGELQAPDPSPAKRWRARIIPLDSLYLQLHPCSEHPLEVLVDSEGKAPRAQFMHVSSLQSDLLPNGSFLKVNEEIWIPCPELLFVLMGALLPPADHLSLGLELCGEFSLDATRPTGGKTTFGVPQATTATEISSFLRDSTRIHLWGMKQAKRLSALISDDAWSPMEASVAVPLSLGIEDCGYGLGPITLNKRIRNSSKFSGSRLSRVPDILFTGTHIGLNYDGAGHLPLEAVANAGINLGMNPGDSNRERELANATRAVRNKFLDDRHRDRELLASGLQVIPITSEDLYEPGGLDQVAKWAIGRIEAEGSRELGLQRAALGSPALTADRQELIWSLLPGPIGERARAKRRAQSAPGHARRSLPANVT</sequence>
<organism evidence="2 3">
    <name type="scientific">Parafannyhessea umbonata</name>
    <dbReference type="NCBI Taxonomy" id="604330"/>
    <lineage>
        <taxon>Bacteria</taxon>
        <taxon>Bacillati</taxon>
        <taxon>Actinomycetota</taxon>
        <taxon>Coriobacteriia</taxon>
        <taxon>Coriobacteriales</taxon>
        <taxon>Atopobiaceae</taxon>
        <taxon>Parafannyhessea</taxon>
    </lineage>
</organism>
<feature type="region of interest" description="Disordered" evidence="1">
    <location>
        <begin position="372"/>
        <end position="395"/>
    </location>
</feature>
<evidence type="ECO:0000313" key="3">
    <source>
        <dbReference type="Proteomes" id="UP000198528"/>
    </source>
</evidence>
<proteinExistence type="predicted"/>
<reference evidence="3" key="1">
    <citation type="submission" date="2016-10" db="EMBL/GenBank/DDBJ databases">
        <authorList>
            <person name="Varghese N."/>
            <person name="Submissions S."/>
        </authorList>
    </citation>
    <scope>NUCLEOTIDE SEQUENCE [LARGE SCALE GENOMIC DNA]</scope>
    <source>
        <strain evidence="3">DSM 22619</strain>
    </source>
</reference>
<name>A0A1G6NFN5_9ACTN</name>
<gene>
    <name evidence="2" type="ORF">SAMN04487824_1357</name>
</gene>
<dbReference type="EMBL" id="FMZL01000035">
    <property type="protein sequence ID" value="SDC66618.1"/>
    <property type="molecule type" value="Genomic_DNA"/>
</dbReference>
<keyword evidence="3" id="KW-1185">Reference proteome</keyword>
<evidence type="ECO:0000313" key="2">
    <source>
        <dbReference type="EMBL" id="SDC66618.1"/>
    </source>
</evidence>
<protein>
    <submittedName>
        <fullName evidence="2">Uncharacterized protein</fullName>
    </submittedName>
</protein>
<accession>A0A1G6NFN5</accession>
<dbReference type="RefSeq" id="WP_090847833.1">
    <property type="nucleotide sequence ID" value="NZ_FMZL01000035.1"/>
</dbReference>
<evidence type="ECO:0000256" key="1">
    <source>
        <dbReference type="SAM" id="MobiDB-lite"/>
    </source>
</evidence>